<sequence>MRGIGRHLQNPTVAGRNLVFASSSFSTSSFGRGRGRGTVASDAPPTAFTPAPPPNPQRPQVDPPPAAFGHGQGRGKPLTPPPHSAPLPLLARPVSQSAGRGRGAAAFLPNPAPVRPAPLPRDEDVEGSERILAPPRLERVVPGTEQVTKPQMDGAGRGREIRPFSELKISNMSSSGFGRGKADKPAAPDAAQQKEVNRHMKVVQQLAGDPSAPKLSPEAAVKKAMEILRKKSEAAGDSGRGRGRGMQMGRGRGRGRRDAEEDDLSEMSLGDDADGEKLARRLGPEKMNQLNEAFEEIGYRVLPLPLEDAYEDALHTNYAIELEPEWHFGDLNSNPDIHDTPPISLRDALEKVKPFLMAYENIRSQEEWEEVVEETMNKKLPIIKEIVDHYAGVDVVTALQQQKELNRVADTLPKRSPASIKKFASNSILSLQSNPGWGFDKKCQFMDKLVMEVSQHYK</sequence>
<evidence type="ECO:0008006" key="4">
    <source>
        <dbReference type="Google" id="ProtNLM"/>
    </source>
</evidence>
<dbReference type="Gramene" id="Kaladp0024s0865.1.v1.1">
    <property type="protein sequence ID" value="Kaladp0024s0865.1.v1.1"/>
    <property type="gene ID" value="Kaladp0024s0865.v1.1"/>
</dbReference>
<keyword evidence="3" id="KW-1185">Reference proteome</keyword>
<protein>
    <recommendedName>
        <fullName evidence="4">Hydroxyproline-rich glycoprotein family protein</fullName>
    </recommendedName>
</protein>
<dbReference type="OMA" id="RNEHIRR"/>
<feature type="compositionally biased region" description="Basic and acidic residues" evidence="1">
    <location>
        <begin position="156"/>
        <end position="165"/>
    </location>
</feature>
<feature type="compositionally biased region" description="Pro residues" evidence="1">
    <location>
        <begin position="50"/>
        <end position="66"/>
    </location>
</feature>
<dbReference type="PANTHER" id="PTHR47911:SF1">
    <property type="entry name" value="OS06G0664400 PROTEIN"/>
    <property type="match status" value="1"/>
</dbReference>
<accession>A0A7N0ZSI3</accession>
<feature type="compositionally biased region" description="Low complexity" evidence="1">
    <location>
        <begin position="25"/>
        <end position="49"/>
    </location>
</feature>
<feature type="compositionally biased region" description="Pro residues" evidence="1">
    <location>
        <begin position="110"/>
        <end position="119"/>
    </location>
</feature>
<evidence type="ECO:0000313" key="2">
    <source>
        <dbReference type="EnsemblPlants" id="Kaladp0024s0865.1.v1.1"/>
    </source>
</evidence>
<evidence type="ECO:0000313" key="3">
    <source>
        <dbReference type="Proteomes" id="UP000594263"/>
    </source>
</evidence>
<feature type="region of interest" description="Disordered" evidence="1">
    <location>
        <begin position="25"/>
        <end position="196"/>
    </location>
</feature>
<reference evidence="2" key="1">
    <citation type="submission" date="2021-01" db="UniProtKB">
        <authorList>
            <consortium name="EnsemblPlants"/>
        </authorList>
    </citation>
    <scope>IDENTIFICATION</scope>
</reference>
<feature type="compositionally biased region" description="Acidic residues" evidence="1">
    <location>
        <begin position="260"/>
        <end position="274"/>
    </location>
</feature>
<dbReference type="Proteomes" id="UP000594263">
    <property type="component" value="Unplaced"/>
</dbReference>
<organism evidence="2 3">
    <name type="scientific">Kalanchoe fedtschenkoi</name>
    <name type="common">Lavender scallops</name>
    <name type="synonym">South American air plant</name>
    <dbReference type="NCBI Taxonomy" id="63787"/>
    <lineage>
        <taxon>Eukaryota</taxon>
        <taxon>Viridiplantae</taxon>
        <taxon>Streptophyta</taxon>
        <taxon>Embryophyta</taxon>
        <taxon>Tracheophyta</taxon>
        <taxon>Spermatophyta</taxon>
        <taxon>Magnoliopsida</taxon>
        <taxon>eudicotyledons</taxon>
        <taxon>Gunneridae</taxon>
        <taxon>Pentapetalae</taxon>
        <taxon>Saxifragales</taxon>
        <taxon>Crassulaceae</taxon>
        <taxon>Kalanchoe</taxon>
    </lineage>
</organism>
<feature type="region of interest" description="Disordered" evidence="1">
    <location>
        <begin position="230"/>
        <end position="276"/>
    </location>
</feature>
<dbReference type="AlphaFoldDB" id="A0A7N0ZSI3"/>
<name>A0A7N0ZSI3_KALFE</name>
<dbReference type="PANTHER" id="PTHR47911">
    <property type="entry name" value="HYDROXYPROLINE-RICH GLYCOPROTEIN-LIKE"/>
    <property type="match status" value="1"/>
</dbReference>
<proteinExistence type="predicted"/>
<dbReference type="EnsemblPlants" id="Kaladp0024s0865.1.v1.1">
    <property type="protein sequence ID" value="Kaladp0024s0865.1.v1.1"/>
    <property type="gene ID" value="Kaladp0024s0865.v1.1"/>
</dbReference>
<evidence type="ECO:0000256" key="1">
    <source>
        <dbReference type="SAM" id="MobiDB-lite"/>
    </source>
</evidence>